<evidence type="ECO:0000313" key="3">
    <source>
        <dbReference type="Proteomes" id="UP001187682"/>
    </source>
</evidence>
<dbReference type="AlphaFoldDB" id="A0AAE8N5C7"/>
<name>A0AAE8N5C7_9PEZI</name>
<dbReference type="EMBL" id="ONZQ02000012">
    <property type="protein sequence ID" value="SPO05110.1"/>
    <property type="molecule type" value="Genomic_DNA"/>
</dbReference>
<protein>
    <submittedName>
        <fullName evidence="2">Uncharacterized protein</fullName>
    </submittedName>
</protein>
<dbReference type="Proteomes" id="UP001187682">
    <property type="component" value="Unassembled WGS sequence"/>
</dbReference>
<keyword evidence="1" id="KW-0812">Transmembrane</keyword>
<comment type="caution">
    <text evidence="2">The sequence shown here is derived from an EMBL/GenBank/DDBJ whole genome shotgun (WGS) entry which is preliminary data.</text>
</comment>
<evidence type="ECO:0000256" key="1">
    <source>
        <dbReference type="SAM" id="Phobius"/>
    </source>
</evidence>
<accession>A0AAE8N5C7</accession>
<reference evidence="2" key="1">
    <citation type="submission" date="2018-03" db="EMBL/GenBank/DDBJ databases">
        <authorList>
            <person name="Guldener U."/>
        </authorList>
    </citation>
    <scope>NUCLEOTIDE SEQUENCE</scope>
</reference>
<keyword evidence="1" id="KW-1133">Transmembrane helix</keyword>
<gene>
    <name evidence="2" type="ORF">DNG_07795</name>
</gene>
<organism evidence="2 3">
    <name type="scientific">Cephalotrichum gorgonifer</name>
    <dbReference type="NCBI Taxonomy" id="2041049"/>
    <lineage>
        <taxon>Eukaryota</taxon>
        <taxon>Fungi</taxon>
        <taxon>Dikarya</taxon>
        <taxon>Ascomycota</taxon>
        <taxon>Pezizomycotina</taxon>
        <taxon>Sordariomycetes</taxon>
        <taxon>Hypocreomycetidae</taxon>
        <taxon>Microascales</taxon>
        <taxon>Microascaceae</taxon>
        <taxon>Cephalotrichum</taxon>
    </lineage>
</organism>
<sequence>MLPKSGYSLLGGGNEGWSASMRNFLGFISTRVFRGRARLIIGLIILVNIICLGLVPDRLSTVVFGSDFDGLLRWRGSTSGHGSGGDGLRIVAFGSADFAMGHERRNSGSSKSWTEYLCDELRCSSYLSFVPQVDSRTPDPSMISNSLYKEALDNLLAQEFTADTPGFNYTYLRDEYPVPSHPDLAAQVSSFLNSRRPQDPPKETLWVFNFGFWDTWSLAALPREAAETIIDYMVLGMFDQIELLYRSSLSDTSVAFSDFWGYSSPEVIDKLENNRLGKSRAETEIFRVLIPETLDVSITPGWHSQRPKPPSPHSLAVHVTNAAYLTERWNAAVRAHVKEWEKLPHPNFDDVPSNGRAEARHKKRADVPAEEPLYAPFPDRSALVFNSPEFVLEAIIEKQMHDTGLVDSTGRGKRPPTDPIHFTEVWRPCSEGDDNGDEASGGWKKPCATPDEYLFQTPFSISDKGIREVARRAGEQAKETLYLGDAKEYPAEQTLQA</sequence>
<proteinExistence type="predicted"/>
<evidence type="ECO:0000313" key="2">
    <source>
        <dbReference type="EMBL" id="SPO05110.1"/>
    </source>
</evidence>
<keyword evidence="3" id="KW-1185">Reference proteome</keyword>
<feature type="transmembrane region" description="Helical" evidence="1">
    <location>
        <begin position="37"/>
        <end position="55"/>
    </location>
</feature>
<keyword evidence="1" id="KW-0472">Membrane</keyword>